<evidence type="ECO:0000256" key="6">
    <source>
        <dbReference type="ARBA" id="ARBA00022824"/>
    </source>
</evidence>
<dbReference type="Pfam" id="PF24920">
    <property type="entry name" value="C2_TCB1"/>
    <property type="match status" value="1"/>
</dbReference>
<keyword evidence="6" id="KW-0256">Endoplasmic reticulum</keyword>
<dbReference type="InterPro" id="IPR017147">
    <property type="entry name" value="Tricalbin"/>
</dbReference>
<dbReference type="SMART" id="SM00239">
    <property type="entry name" value="C2"/>
    <property type="match status" value="4"/>
</dbReference>
<evidence type="ECO:0000256" key="3">
    <source>
        <dbReference type="ARBA" id="ARBA00022553"/>
    </source>
</evidence>
<feature type="transmembrane region" description="Helical" evidence="12">
    <location>
        <begin position="297"/>
        <end position="317"/>
    </location>
</feature>
<dbReference type="CDD" id="cd21678">
    <property type="entry name" value="SMP_TCB"/>
    <property type="match status" value="1"/>
</dbReference>
<dbReference type="Pfam" id="PF25669">
    <property type="entry name" value="SMP_MUG190-like"/>
    <property type="match status" value="1"/>
</dbReference>
<dbReference type="GO" id="GO:0008289">
    <property type="term" value="F:lipid binding"/>
    <property type="evidence" value="ECO:0007669"/>
    <property type="project" value="UniProtKB-KW"/>
</dbReference>
<dbReference type="InterPro" id="IPR031468">
    <property type="entry name" value="SMP_LBD"/>
</dbReference>
<dbReference type="GO" id="GO:0090158">
    <property type="term" value="P:endoplasmic reticulum membrane organization"/>
    <property type="evidence" value="ECO:0007669"/>
    <property type="project" value="EnsemblFungi"/>
</dbReference>
<dbReference type="PANTHER" id="PTHR46980">
    <property type="entry name" value="TRICALBIN-1-RELATED"/>
    <property type="match status" value="1"/>
</dbReference>
<evidence type="ECO:0000313" key="16">
    <source>
        <dbReference type="Proteomes" id="UP000054886"/>
    </source>
</evidence>
<dbReference type="CDD" id="cd04045">
    <property type="entry name" value="C2C_Tricalbin-like"/>
    <property type="match status" value="1"/>
</dbReference>
<comment type="subcellular location">
    <subcellularLocation>
        <location evidence="1">Endoplasmic reticulum membrane</location>
    </subcellularLocation>
</comment>
<feature type="coiled-coil region" evidence="11">
    <location>
        <begin position="820"/>
        <end position="870"/>
    </location>
</feature>
<dbReference type="AlphaFoldDB" id="A0A0W0DHF4"/>
<dbReference type="SUPFAM" id="SSF49562">
    <property type="entry name" value="C2 domain (Calcium/lipid-binding domain, CaLB)"/>
    <property type="match status" value="3"/>
</dbReference>
<dbReference type="Pfam" id="PF00168">
    <property type="entry name" value="C2"/>
    <property type="match status" value="3"/>
</dbReference>
<evidence type="ECO:0000259" key="14">
    <source>
        <dbReference type="PROSITE" id="PS51847"/>
    </source>
</evidence>
<dbReference type="VEuPathDB" id="FungiDB:CAGL0J08591g"/>
<dbReference type="Gene3D" id="2.60.40.150">
    <property type="entry name" value="C2 domain"/>
    <property type="match status" value="3"/>
</dbReference>
<evidence type="ECO:0000256" key="9">
    <source>
        <dbReference type="ARBA" id="ARBA00023121"/>
    </source>
</evidence>
<name>A0A0W0DHF4_CANGB</name>
<dbReference type="InterPro" id="IPR037765">
    <property type="entry name" value="C2B_Tricalbin"/>
</dbReference>
<dbReference type="InterPro" id="IPR052455">
    <property type="entry name" value="Tricalbin_domain"/>
</dbReference>
<dbReference type="GO" id="GO:0060304">
    <property type="term" value="P:regulation of phosphatidylinositol dephosphorylation"/>
    <property type="evidence" value="ECO:0007669"/>
    <property type="project" value="EnsemblFungi"/>
</dbReference>
<dbReference type="InterPro" id="IPR037761">
    <property type="entry name" value="C2A_Tricalbin"/>
</dbReference>
<keyword evidence="10 12" id="KW-0472">Membrane</keyword>
<feature type="domain" description="SMP-LTD" evidence="14">
    <location>
        <begin position="193"/>
        <end position="396"/>
    </location>
</feature>
<feature type="domain" description="C2" evidence="13">
    <location>
        <begin position="665"/>
        <end position="777"/>
    </location>
</feature>
<feature type="domain" description="C2" evidence="13">
    <location>
        <begin position="994"/>
        <end position="1113"/>
    </location>
</feature>
<dbReference type="GO" id="GO:0005789">
    <property type="term" value="C:endoplasmic reticulum membrane"/>
    <property type="evidence" value="ECO:0007669"/>
    <property type="project" value="UniProtKB-SubCell"/>
</dbReference>
<dbReference type="EMBL" id="LLZZ01000043">
    <property type="protein sequence ID" value="KTB11218.1"/>
    <property type="molecule type" value="Genomic_DNA"/>
</dbReference>
<evidence type="ECO:0000256" key="8">
    <source>
        <dbReference type="ARBA" id="ARBA00023055"/>
    </source>
</evidence>
<dbReference type="InterPro" id="IPR056910">
    <property type="entry name" value="TCB1-3_C2"/>
</dbReference>
<keyword evidence="2" id="KW-0813">Transport</keyword>
<keyword evidence="3" id="KW-0597">Phosphoprotein</keyword>
<dbReference type="InterPro" id="IPR035892">
    <property type="entry name" value="C2_domain_sf"/>
</dbReference>
<keyword evidence="8" id="KW-0445">Lipid transport</keyword>
<dbReference type="CDD" id="cd04044">
    <property type="entry name" value="C2A_Tricalbin-like"/>
    <property type="match status" value="1"/>
</dbReference>
<dbReference type="FunFam" id="2.60.40.150:FF:000217">
    <property type="entry name" value="Tcb1p"/>
    <property type="match status" value="1"/>
</dbReference>
<evidence type="ECO:0000256" key="2">
    <source>
        <dbReference type="ARBA" id="ARBA00022448"/>
    </source>
</evidence>
<keyword evidence="4 12" id="KW-0812">Transmembrane</keyword>
<evidence type="ECO:0000259" key="13">
    <source>
        <dbReference type="PROSITE" id="PS50004"/>
    </source>
</evidence>
<evidence type="ECO:0000256" key="10">
    <source>
        <dbReference type="ARBA" id="ARBA00023136"/>
    </source>
</evidence>
<comment type="caution">
    <text evidence="15">The sequence shown here is derived from an EMBL/GenBank/DDBJ whole genome shotgun (WGS) entry which is preliminary data.</text>
</comment>
<dbReference type="PROSITE" id="PS51847">
    <property type="entry name" value="SMP"/>
    <property type="match status" value="1"/>
</dbReference>
<keyword evidence="7 12" id="KW-1133">Transmembrane helix</keyword>
<keyword evidence="11" id="KW-0175">Coiled coil</keyword>
<organism evidence="15 16">
    <name type="scientific">Candida glabrata</name>
    <name type="common">Yeast</name>
    <name type="synonym">Torulopsis glabrata</name>
    <dbReference type="NCBI Taxonomy" id="5478"/>
    <lineage>
        <taxon>Eukaryota</taxon>
        <taxon>Fungi</taxon>
        <taxon>Dikarya</taxon>
        <taxon>Ascomycota</taxon>
        <taxon>Saccharomycotina</taxon>
        <taxon>Saccharomycetes</taxon>
        <taxon>Saccharomycetales</taxon>
        <taxon>Saccharomycetaceae</taxon>
        <taxon>Nakaseomyces</taxon>
    </lineage>
</organism>
<protein>
    <submittedName>
        <fullName evidence="15">Tricalbin-1</fullName>
    </submittedName>
</protein>
<dbReference type="InterPro" id="IPR037756">
    <property type="entry name" value="C2D_Tricalbin"/>
</dbReference>
<dbReference type="CDD" id="cd04040">
    <property type="entry name" value="C2D_Tricalbin-like"/>
    <property type="match status" value="1"/>
</dbReference>
<evidence type="ECO:0000256" key="11">
    <source>
        <dbReference type="SAM" id="Coils"/>
    </source>
</evidence>
<dbReference type="GO" id="GO:0055091">
    <property type="term" value="P:phospholipid homeostasis"/>
    <property type="evidence" value="ECO:0007669"/>
    <property type="project" value="EnsemblFungi"/>
</dbReference>
<dbReference type="FunFam" id="2.60.40.150:FF:000226">
    <property type="entry name" value="Tcb1p"/>
    <property type="match status" value="1"/>
</dbReference>
<dbReference type="CDD" id="cd04052">
    <property type="entry name" value="C2B_Tricalbin-like"/>
    <property type="match status" value="1"/>
</dbReference>
<dbReference type="GO" id="GO:0061817">
    <property type="term" value="P:endoplasmic reticulum-plasma membrane tethering"/>
    <property type="evidence" value="ECO:0007669"/>
    <property type="project" value="InterPro"/>
</dbReference>
<dbReference type="GO" id="GO:0035621">
    <property type="term" value="P:ER to Golgi ceramide transport"/>
    <property type="evidence" value="ECO:0007669"/>
    <property type="project" value="EnsemblFungi"/>
</dbReference>
<dbReference type="PANTHER" id="PTHR46980:SF2">
    <property type="entry name" value="TRICALBIN-1-RELATED"/>
    <property type="match status" value="1"/>
</dbReference>
<dbReference type="GO" id="GO:0032541">
    <property type="term" value="C:cortical endoplasmic reticulum"/>
    <property type="evidence" value="ECO:0007669"/>
    <property type="project" value="EnsemblFungi"/>
</dbReference>
<evidence type="ECO:0000256" key="7">
    <source>
        <dbReference type="ARBA" id="ARBA00022989"/>
    </source>
</evidence>
<proteinExistence type="predicted"/>
<dbReference type="VEuPathDB" id="FungiDB:B1J91_J08591g"/>
<evidence type="ECO:0000256" key="12">
    <source>
        <dbReference type="SAM" id="Phobius"/>
    </source>
</evidence>
<dbReference type="InterPro" id="IPR000008">
    <property type="entry name" value="C2_dom"/>
</dbReference>
<dbReference type="InterPro" id="IPR037762">
    <property type="entry name" value="C2C_Tricalbin"/>
</dbReference>
<evidence type="ECO:0000313" key="15">
    <source>
        <dbReference type="EMBL" id="KTB11218.1"/>
    </source>
</evidence>
<feature type="domain" description="C2" evidence="13">
    <location>
        <begin position="387"/>
        <end position="511"/>
    </location>
</feature>
<feature type="transmembrane region" description="Helical" evidence="12">
    <location>
        <begin position="133"/>
        <end position="166"/>
    </location>
</feature>
<dbReference type="VEuPathDB" id="FungiDB:GVI51_J08437"/>
<evidence type="ECO:0000256" key="4">
    <source>
        <dbReference type="ARBA" id="ARBA00022692"/>
    </source>
</evidence>
<accession>A0A0W0DHF4</accession>
<evidence type="ECO:0000256" key="5">
    <source>
        <dbReference type="ARBA" id="ARBA00022737"/>
    </source>
</evidence>
<keyword evidence="5" id="KW-0677">Repeat</keyword>
<evidence type="ECO:0000256" key="1">
    <source>
        <dbReference type="ARBA" id="ARBA00004586"/>
    </source>
</evidence>
<sequence length="1196" mass="134212">MVDEASTSGYKSSQHDEGIMFKGIGEITMSSSRETQDDMLKADKKEADGDIKEIAAKQELKVSKNIQVSAGDLVDEFERQRKRAAYVGWKQMGGWEEKDELTLEDELMDANSDTLLNNVLPEPLYGDWYHNVAIYFLAGVLSFAVGHFKFSLAPVFFITLFSALYYRTSAKKNRASIRELVQKEFTVQKIEDDYESLEWLNTLLDKYWPIIEPAVSQMVCEQVNDILATNDSIPAFIKALWIAQFTLGIKPPRVDYAKTFPNTDSDVVVMDWGLSFTPHDLSDLNAKQMKNYVNQKILVKAKLFGMTIPVTVANVAFKAKTRIRFKLMTPFPHVETINIQLLEIPDIDFVANFMGNNLFGWEILAIPGLMPLAKALARKYAGPILLPPFSLQLNVPQLVSESPLSVGVLEITVKNATDLKRVNNMIDTSVDPYITFQMGGKEVARTRTVRDTLNPVWNETIYMLLPSFTDPMTITVYDRREKLKDKILGRIEYNANSLHDKPTQRNVSQQFLRNSKPVGKMTMDLRFFPTLSSKKLPDGTVEDAPDLNTGLAKIIVDEGSSIVDKDGSASVEVYFNSTMVLSTAKGSPKRGVITWGDMYEAIITDRRKARFRFVVKDKNGEKINSTLQSLSDLIDRTQIGQKNIPLAHGNARLTVTTYWKPVMLDVGNKSIAYTPPIGALRVFVNKASNLKNLEKIGKIDPYAKILVNGIQRGRTDFDAQTTNPVWNTGVYVALTSPNQRITLECMDVETSNKDRTLGQFDIKLNDFFQKNSLDRYDTKVDSTQRQGRLTAKKFSKGVVTYSISFYPTLPVLTLEEIQDIESAEKRKAKLDEKRKLLTDGKLSKEEKQKLEEEELEIKEIEEMHNNKRKLSLDQLLEHKIGILAISVLSGDVPDIGVYVQSFFDGNAHARFISPKLTSRTINSGWTGDVMIKELDNSVVTFKVTRDKFSGKTSDKLCDVTLSTIDLLRESYYKPSILTLSGQHTAKLMLQVQWFPMDIEDLPPEDLMSNSGDLTIIAKNAENLLSADTNGYSDPFLKFYYNDEDDACFKTKTIKKTLNPTWNEKGVIEVRNRVYDVLYLKVMDWDAASADDVIGRATIPLSKIDPHNTTTLDVPVVDDEGRDGGIVHLEFQFSPRFVTLTDSEQKTVADAPVKSIGSGLKAGTTVVSSGLGSVGKIGKGIGRGLGLKKSKKHNEDD</sequence>
<gene>
    <name evidence="15" type="ORF">AO440_003134</name>
</gene>
<dbReference type="PROSITE" id="PS50004">
    <property type="entry name" value="C2"/>
    <property type="match status" value="3"/>
</dbReference>
<dbReference type="VEuPathDB" id="FungiDB:GWK60_J08415"/>
<keyword evidence="9" id="KW-0446">Lipid-binding</keyword>
<dbReference type="PIRSF" id="PIRSF037232">
    <property type="entry name" value="Tricalbin"/>
    <property type="match status" value="1"/>
</dbReference>
<reference evidence="15 16" key="1">
    <citation type="submission" date="2015-10" db="EMBL/GenBank/DDBJ databases">
        <title>Draft genomes sequences of Candida glabrata isolates 1A, 1B, 2A, 2B, 3A and 3B.</title>
        <authorList>
            <person name="Haavelsrud O.E."/>
            <person name="Gaustad P."/>
        </authorList>
    </citation>
    <scope>NUCLEOTIDE SEQUENCE [LARGE SCALE GENOMIC DNA]</scope>
    <source>
        <strain evidence="15">910700640</strain>
    </source>
</reference>
<dbReference type="Proteomes" id="UP000054886">
    <property type="component" value="Unassembled WGS sequence"/>
</dbReference>